<dbReference type="GO" id="GO:0042981">
    <property type="term" value="P:regulation of apoptotic process"/>
    <property type="evidence" value="ECO:0007669"/>
    <property type="project" value="InterPro"/>
</dbReference>
<sequence length="106" mass="12876">MERMLSWDRIRRNRLKLRDHFALNPNDLLPSLMHRNVITFIEDQQIRMKPYLPEQFEEFFDILFMKNPQECIPKFYEALVDINRESIRDFLQGVTGPSDDNRDAQF</sequence>
<evidence type="ECO:0000313" key="2">
    <source>
        <dbReference type="EMBL" id="CAD7245962.1"/>
    </source>
</evidence>
<dbReference type="InterPro" id="IPR011029">
    <property type="entry name" value="DEATH-like_dom_sf"/>
</dbReference>
<dbReference type="AlphaFoldDB" id="A0A7R8XEV7"/>
<dbReference type="PROSITE" id="PS50209">
    <property type="entry name" value="CARD"/>
    <property type="match status" value="1"/>
</dbReference>
<protein>
    <recommendedName>
        <fullName evidence="1">CARD domain-containing protein</fullName>
    </recommendedName>
</protein>
<dbReference type="EMBL" id="LR900520">
    <property type="protein sequence ID" value="CAD7245962.1"/>
    <property type="molecule type" value="Genomic_DNA"/>
</dbReference>
<organism evidence="2">
    <name type="scientific">Darwinula stevensoni</name>
    <dbReference type="NCBI Taxonomy" id="69355"/>
    <lineage>
        <taxon>Eukaryota</taxon>
        <taxon>Metazoa</taxon>
        <taxon>Ecdysozoa</taxon>
        <taxon>Arthropoda</taxon>
        <taxon>Crustacea</taxon>
        <taxon>Oligostraca</taxon>
        <taxon>Ostracoda</taxon>
        <taxon>Podocopa</taxon>
        <taxon>Podocopida</taxon>
        <taxon>Darwinulocopina</taxon>
        <taxon>Darwinuloidea</taxon>
        <taxon>Darwinulidae</taxon>
        <taxon>Darwinula</taxon>
    </lineage>
</organism>
<proteinExistence type="predicted"/>
<accession>A0A7R8XEV7</accession>
<reference evidence="2" key="1">
    <citation type="submission" date="2020-11" db="EMBL/GenBank/DDBJ databases">
        <authorList>
            <person name="Tran Van P."/>
        </authorList>
    </citation>
    <scope>NUCLEOTIDE SEQUENCE</scope>
</reference>
<gene>
    <name evidence="2" type="ORF">DSTB1V02_LOCUS5828</name>
</gene>
<dbReference type="CDD" id="cd01671">
    <property type="entry name" value="CARD"/>
    <property type="match status" value="1"/>
</dbReference>
<feature type="domain" description="CARD" evidence="1">
    <location>
        <begin position="2"/>
        <end position="94"/>
    </location>
</feature>
<keyword evidence="3" id="KW-1185">Reference proteome</keyword>
<dbReference type="Proteomes" id="UP000677054">
    <property type="component" value="Unassembled WGS sequence"/>
</dbReference>
<dbReference type="SUPFAM" id="SSF47986">
    <property type="entry name" value="DEATH domain"/>
    <property type="match status" value="1"/>
</dbReference>
<dbReference type="EMBL" id="CAJPEV010001003">
    <property type="protein sequence ID" value="CAG0890055.1"/>
    <property type="molecule type" value="Genomic_DNA"/>
</dbReference>
<evidence type="ECO:0000313" key="3">
    <source>
        <dbReference type="Proteomes" id="UP000677054"/>
    </source>
</evidence>
<dbReference type="Gene3D" id="1.10.533.10">
    <property type="entry name" value="Death Domain, Fas"/>
    <property type="match status" value="1"/>
</dbReference>
<dbReference type="Pfam" id="PF00619">
    <property type="entry name" value="CARD"/>
    <property type="match status" value="1"/>
</dbReference>
<dbReference type="InterPro" id="IPR001315">
    <property type="entry name" value="CARD"/>
</dbReference>
<name>A0A7R8XEV7_9CRUS</name>
<evidence type="ECO:0000259" key="1">
    <source>
        <dbReference type="PROSITE" id="PS50209"/>
    </source>
</evidence>